<dbReference type="GO" id="GO:0046872">
    <property type="term" value="F:metal ion binding"/>
    <property type="evidence" value="ECO:0007669"/>
    <property type="project" value="UniProtKB-KW"/>
</dbReference>
<comment type="caution">
    <text evidence="8">The sequence shown here is derived from an EMBL/GenBank/DDBJ whole genome shotgun (WGS) entry which is preliminary data.</text>
</comment>
<dbReference type="SFLD" id="SFLDG01083">
    <property type="entry name" value="Uncharacterised_Radical_SAM_Su"/>
    <property type="match status" value="1"/>
</dbReference>
<feature type="domain" description="Radical SAM core" evidence="7">
    <location>
        <begin position="13"/>
        <end position="244"/>
    </location>
</feature>
<dbReference type="InterPro" id="IPR007197">
    <property type="entry name" value="rSAM"/>
</dbReference>
<dbReference type="GO" id="GO:0051539">
    <property type="term" value="F:4 iron, 4 sulfur cluster binding"/>
    <property type="evidence" value="ECO:0007669"/>
    <property type="project" value="UniProtKB-KW"/>
</dbReference>
<dbReference type="InterPro" id="IPR058240">
    <property type="entry name" value="rSAM_sf"/>
</dbReference>
<evidence type="ECO:0000256" key="6">
    <source>
        <dbReference type="ARBA" id="ARBA00023014"/>
    </source>
</evidence>
<name>A0A4R2E9H6_9BACT</name>
<gene>
    <name evidence="8" type="ORF">CLV25_11117</name>
</gene>
<dbReference type="Proteomes" id="UP000294830">
    <property type="component" value="Unassembled WGS sequence"/>
</dbReference>
<dbReference type="PANTHER" id="PTHR43787">
    <property type="entry name" value="FEMO COFACTOR BIOSYNTHESIS PROTEIN NIFB-RELATED"/>
    <property type="match status" value="1"/>
</dbReference>
<keyword evidence="9" id="KW-1185">Reference proteome</keyword>
<evidence type="ECO:0000313" key="8">
    <source>
        <dbReference type="EMBL" id="TCN65338.1"/>
    </source>
</evidence>
<evidence type="ECO:0000256" key="2">
    <source>
        <dbReference type="ARBA" id="ARBA00022485"/>
    </source>
</evidence>
<accession>A0A4R2E9H6</accession>
<protein>
    <submittedName>
        <fullName evidence="8">Wyosine [tRNA(Phe)-imidazoG37] synthetase (Radical SAM superfamily)</fullName>
    </submittedName>
</protein>
<dbReference type="InterPro" id="IPR013785">
    <property type="entry name" value="Aldolase_TIM"/>
</dbReference>
<dbReference type="OrthoDB" id="9795504at2"/>
<evidence type="ECO:0000256" key="1">
    <source>
        <dbReference type="ARBA" id="ARBA00001966"/>
    </source>
</evidence>
<evidence type="ECO:0000313" key="9">
    <source>
        <dbReference type="Proteomes" id="UP000294830"/>
    </source>
</evidence>
<keyword evidence="5" id="KW-0408">Iron</keyword>
<dbReference type="RefSeq" id="WP_131839723.1">
    <property type="nucleotide sequence ID" value="NZ_SLWB01000011.1"/>
</dbReference>
<dbReference type="AlphaFoldDB" id="A0A4R2E9H6"/>
<dbReference type="InterPro" id="IPR040084">
    <property type="entry name" value="GTPase_Obg"/>
</dbReference>
<dbReference type="EMBL" id="SLWB01000011">
    <property type="protein sequence ID" value="TCN65338.1"/>
    <property type="molecule type" value="Genomic_DNA"/>
</dbReference>
<organism evidence="8 9">
    <name type="scientific">Acetobacteroides hydrogenigenes</name>
    <dbReference type="NCBI Taxonomy" id="979970"/>
    <lineage>
        <taxon>Bacteria</taxon>
        <taxon>Pseudomonadati</taxon>
        <taxon>Bacteroidota</taxon>
        <taxon>Bacteroidia</taxon>
        <taxon>Bacteroidales</taxon>
        <taxon>Rikenellaceae</taxon>
        <taxon>Acetobacteroides</taxon>
    </lineage>
</organism>
<dbReference type="SFLD" id="SFLDS00029">
    <property type="entry name" value="Radical_SAM"/>
    <property type="match status" value="1"/>
</dbReference>
<keyword evidence="4" id="KW-0479">Metal-binding</keyword>
<dbReference type="PANTHER" id="PTHR43787:SF11">
    <property type="entry name" value="UPF0026 PROTEIN SLR1464"/>
    <property type="match status" value="1"/>
</dbReference>
<reference evidence="8 9" key="1">
    <citation type="submission" date="2019-03" db="EMBL/GenBank/DDBJ databases">
        <title>Genomic Encyclopedia of Archaeal and Bacterial Type Strains, Phase II (KMG-II): from individual species to whole genera.</title>
        <authorList>
            <person name="Goeker M."/>
        </authorList>
    </citation>
    <scope>NUCLEOTIDE SEQUENCE [LARGE SCALE GENOMIC DNA]</scope>
    <source>
        <strain evidence="8 9">RL-C</strain>
    </source>
</reference>
<sequence>MISFGPVPSRRLGESLGINNIPSRKVCSYACIYCQVGRTYKHSINREPFYSPEVLLSEVKKHLSALKEEDRPDYLTLVSNGEPTLDINLGDSILKLKELGIPIAVITNASLLTDPQVRDELCLANWVSVKVDAGSETVWKAINRPCVGLHFNDHIEGILKFASQFKGTLATETMLVSGVNDSPEMVQQAASIVEKINPDVAYISIPTRPPTVQSVHAPSELTVSEAFHIYKDRGLNVELLLGFEGTNFGNTGNIIEDIVNISTVHPIREDAMLELLKKNGADTAILNELLQIKYIKKVQYKSDTYYIRYFHL</sequence>
<evidence type="ECO:0000256" key="5">
    <source>
        <dbReference type="ARBA" id="ARBA00023004"/>
    </source>
</evidence>
<keyword evidence="3" id="KW-0949">S-adenosyl-L-methionine</keyword>
<dbReference type="PROSITE" id="PS51918">
    <property type="entry name" value="RADICAL_SAM"/>
    <property type="match status" value="1"/>
</dbReference>
<comment type="cofactor">
    <cofactor evidence="1">
        <name>[4Fe-4S] cluster</name>
        <dbReference type="ChEBI" id="CHEBI:49883"/>
    </cofactor>
</comment>
<evidence type="ECO:0000259" key="7">
    <source>
        <dbReference type="PROSITE" id="PS51918"/>
    </source>
</evidence>
<evidence type="ECO:0000256" key="4">
    <source>
        <dbReference type="ARBA" id="ARBA00022723"/>
    </source>
</evidence>
<dbReference type="GO" id="GO:0003824">
    <property type="term" value="F:catalytic activity"/>
    <property type="evidence" value="ECO:0007669"/>
    <property type="project" value="InterPro"/>
</dbReference>
<dbReference type="SUPFAM" id="SSF102114">
    <property type="entry name" value="Radical SAM enzymes"/>
    <property type="match status" value="1"/>
</dbReference>
<keyword evidence="2" id="KW-0004">4Fe-4S</keyword>
<dbReference type="Pfam" id="PF04055">
    <property type="entry name" value="Radical_SAM"/>
    <property type="match status" value="1"/>
</dbReference>
<evidence type="ECO:0000256" key="3">
    <source>
        <dbReference type="ARBA" id="ARBA00022691"/>
    </source>
</evidence>
<keyword evidence="6" id="KW-0411">Iron-sulfur</keyword>
<dbReference type="CDD" id="cd01335">
    <property type="entry name" value="Radical_SAM"/>
    <property type="match status" value="1"/>
</dbReference>
<proteinExistence type="predicted"/>
<dbReference type="Gene3D" id="3.20.20.70">
    <property type="entry name" value="Aldolase class I"/>
    <property type="match status" value="1"/>
</dbReference>